<sequence length="45" mass="4855">METDLNDLKATILQDDTFAKAAAGSVDPETTNKVLIPKIIREGLP</sequence>
<keyword evidence="2" id="KW-1185">Reference proteome</keyword>
<reference evidence="1 2" key="1">
    <citation type="submission" date="2020-08" db="EMBL/GenBank/DDBJ databases">
        <title>Sequencing the genomes of 1000 actinobacteria strains.</title>
        <authorList>
            <person name="Klenk H.-P."/>
        </authorList>
    </citation>
    <scope>NUCLEOTIDE SEQUENCE [LARGE SCALE GENOMIC DNA]</scope>
    <source>
        <strain evidence="1 2">DSM 45258</strain>
    </source>
</reference>
<name>A0A839RIR3_9ACTN</name>
<dbReference type="AlphaFoldDB" id="A0A839RIR3"/>
<protein>
    <submittedName>
        <fullName evidence="1">Uncharacterized protein</fullName>
    </submittedName>
</protein>
<accession>A0A839RIR3</accession>
<evidence type="ECO:0000313" key="2">
    <source>
        <dbReference type="Proteomes" id="UP000567922"/>
    </source>
</evidence>
<gene>
    <name evidence="1" type="ORF">FHU29_000711</name>
</gene>
<proteinExistence type="predicted"/>
<comment type="caution">
    <text evidence="1">The sequence shown here is derived from an EMBL/GenBank/DDBJ whole genome shotgun (WGS) entry which is preliminary data.</text>
</comment>
<evidence type="ECO:0000313" key="1">
    <source>
        <dbReference type="EMBL" id="MBB3036277.1"/>
    </source>
</evidence>
<organism evidence="1 2">
    <name type="scientific">Hoyosella altamirensis</name>
    <dbReference type="NCBI Taxonomy" id="616997"/>
    <lineage>
        <taxon>Bacteria</taxon>
        <taxon>Bacillati</taxon>
        <taxon>Actinomycetota</taxon>
        <taxon>Actinomycetes</taxon>
        <taxon>Mycobacteriales</taxon>
        <taxon>Hoyosellaceae</taxon>
        <taxon>Hoyosella</taxon>
    </lineage>
</organism>
<dbReference type="Proteomes" id="UP000567922">
    <property type="component" value="Unassembled WGS sequence"/>
</dbReference>
<dbReference type="EMBL" id="JACHWS010000001">
    <property type="protein sequence ID" value="MBB3036277.1"/>
    <property type="molecule type" value="Genomic_DNA"/>
</dbReference>